<dbReference type="Proteomes" id="UP001516662">
    <property type="component" value="Unassembled WGS sequence"/>
</dbReference>
<evidence type="ECO:0000313" key="2">
    <source>
        <dbReference type="Proteomes" id="UP001516662"/>
    </source>
</evidence>
<name>A0ABR9QKV6_9BACI</name>
<accession>A0ABR9QKV6</accession>
<dbReference type="RefSeq" id="WP_193537476.1">
    <property type="nucleotide sequence ID" value="NZ_JADCLJ010000021.1"/>
</dbReference>
<sequence>MFEIGDIVYFEGKEYKILWIYSSGGCELVESSFASAYKTILVHIDSLDKGVNNR</sequence>
<gene>
    <name evidence="1" type="ORF">IMZ08_13805</name>
</gene>
<protein>
    <submittedName>
        <fullName evidence="1">Uncharacterized protein</fullName>
    </submittedName>
</protein>
<keyword evidence="2" id="KW-1185">Reference proteome</keyword>
<organism evidence="1 2">
    <name type="scientific">Litchfieldia luteola</name>
    <dbReference type="NCBI Taxonomy" id="682179"/>
    <lineage>
        <taxon>Bacteria</taxon>
        <taxon>Bacillati</taxon>
        <taxon>Bacillota</taxon>
        <taxon>Bacilli</taxon>
        <taxon>Bacillales</taxon>
        <taxon>Bacillaceae</taxon>
        <taxon>Litchfieldia</taxon>
    </lineage>
</organism>
<dbReference type="EMBL" id="JADCLJ010000021">
    <property type="protein sequence ID" value="MBE4909138.1"/>
    <property type="molecule type" value="Genomic_DNA"/>
</dbReference>
<proteinExistence type="predicted"/>
<comment type="caution">
    <text evidence="1">The sequence shown here is derived from an EMBL/GenBank/DDBJ whole genome shotgun (WGS) entry which is preliminary data.</text>
</comment>
<reference evidence="1 2" key="1">
    <citation type="submission" date="2020-10" db="EMBL/GenBank/DDBJ databases">
        <title>Bacillus sp. HD4P25, an endophyte from a halophyte.</title>
        <authorList>
            <person name="Sun J.-Q."/>
        </authorList>
    </citation>
    <scope>NUCLEOTIDE SEQUENCE [LARGE SCALE GENOMIC DNA]</scope>
    <source>
        <strain evidence="1 2">YIM 93174</strain>
    </source>
</reference>
<evidence type="ECO:0000313" key="1">
    <source>
        <dbReference type="EMBL" id="MBE4909138.1"/>
    </source>
</evidence>